<accession>A0ACD5V5P4</accession>
<proteinExistence type="predicted"/>
<evidence type="ECO:0000313" key="2">
    <source>
        <dbReference type="Proteomes" id="UP001732700"/>
    </source>
</evidence>
<name>A0ACD5V5P4_AVESA</name>
<evidence type="ECO:0000313" key="1">
    <source>
        <dbReference type="EnsemblPlants" id="AVESA.00010b.r2.2DG0369080.1.CDS"/>
    </source>
</evidence>
<dbReference type="Proteomes" id="UP001732700">
    <property type="component" value="Chromosome 2D"/>
</dbReference>
<sequence length="304" mass="31950">MGGGGEKGCVRRYVRSRTPRMHWTAELHSSFLQAIGCLGGERHATPKLVLRLMGVKGLTIAHVKSHLQMYRGPSTRRVKKGRGEPQLQRKHSCAADEQGGPKASMSPPLKRAARMETEATHTAGMQGSQGISGMETATGTGTGTGTGTRYCIDDYMQAMTMERGIKDEGLRWQWDAAAAAAASSLQTVGCLEQGSGDIKVIEPEAQSHGAVVRQQEGPKENNGICCFLSGGVARGRLEQCPLSLSLGLDLKGFDTFSPSPSEGSCIISSSSPRGSSGGCSGFSGSYGSHSQGVNLELSLSICGS</sequence>
<reference evidence="1" key="2">
    <citation type="submission" date="2025-09" db="UniProtKB">
        <authorList>
            <consortium name="EnsemblPlants"/>
        </authorList>
    </citation>
    <scope>IDENTIFICATION</scope>
</reference>
<protein>
    <submittedName>
        <fullName evidence="1">Uncharacterized protein</fullName>
    </submittedName>
</protein>
<dbReference type="EnsemblPlants" id="AVESA.00010b.r2.2DG0369080.1">
    <property type="protein sequence ID" value="AVESA.00010b.r2.2DG0369080.1.CDS"/>
    <property type="gene ID" value="AVESA.00010b.r2.2DG0369080"/>
</dbReference>
<reference evidence="1" key="1">
    <citation type="submission" date="2021-05" db="EMBL/GenBank/DDBJ databases">
        <authorList>
            <person name="Scholz U."/>
            <person name="Mascher M."/>
            <person name="Fiebig A."/>
        </authorList>
    </citation>
    <scope>NUCLEOTIDE SEQUENCE [LARGE SCALE GENOMIC DNA]</scope>
</reference>
<organism evidence="1 2">
    <name type="scientific">Avena sativa</name>
    <name type="common">Oat</name>
    <dbReference type="NCBI Taxonomy" id="4498"/>
    <lineage>
        <taxon>Eukaryota</taxon>
        <taxon>Viridiplantae</taxon>
        <taxon>Streptophyta</taxon>
        <taxon>Embryophyta</taxon>
        <taxon>Tracheophyta</taxon>
        <taxon>Spermatophyta</taxon>
        <taxon>Magnoliopsida</taxon>
        <taxon>Liliopsida</taxon>
        <taxon>Poales</taxon>
        <taxon>Poaceae</taxon>
        <taxon>BOP clade</taxon>
        <taxon>Pooideae</taxon>
        <taxon>Poodae</taxon>
        <taxon>Poeae</taxon>
        <taxon>Poeae Chloroplast Group 1 (Aveneae type)</taxon>
        <taxon>Aveninae</taxon>
        <taxon>Avena</taxon>
    </lineage>
</organism>
<keyword evidence="2" id="KW-1185">Reference proteome</keyword>